<dbReference type="AlphaFoldDB" id="R9GU48"/>
<sequence>MENTMEKFITFIIISNKKEALQLWDVTFRSIQKSYNIN</sequence>
<reference evidence="1 2" key="1">
    <citation type="journal article" date="2013" name="Genome Announc.">
        <title>Draft Genome Sequence of Arcticibacter svalbardensis Strain MN12-7T, a Member of the Family Sphingobacteriaceae Isolated from an Arctic Soil Sample.</title>
        <authorList>
            <person name="Shivaji S."/>
            <person name="Ara S."/>
            <person name="Prasad S."/>
            <person name="Manasa B.P."/>
            <person name="Begum Z."/>
            <person name="Singh A."/>
            <person name="Kumar Pinnaka A."/>
        </authorList>
    </citation>
    <scope>NUCLEOTIDE SEQUENCE [LARGE SCALE GENOMIC DNA]</scope>
    <source>
        <strain evidence="1 2">MN12-7</strain>
    </source>
</reference>
<dbReference type="EMBL" id="AQPN01000051">
    <property type="protein sequence ID" value="EOR95387.1"/>
    <property type="molecule type" value="Genomic_DNA"/>
</dbReference>
<name>R9GU48_9SPHI</name>
<proteinExistence type="predicted"/>
<evidence type="ECO:0000313" key="2">
    <source>
        <dbReference type="Proteomes" id="UP000014174"/>
    </source>
</evidence>
<protein>
    <submittedName>
        <fullName evidence="1">Uncharacterized protein</fullName>
    </submittedName>
</protein>
<organism evidence="1 2">
    <name type="scientific">Arcticibacter svalbardensis MN12-7</name>
    <dbReference type="NCBI Taxonomy" id="1150600"/>
    <lineage>
        <taxon>Bacteria</taxon>
        <taxon>Pseudomonadati</taxon>
        <taxon>Bacteroidota</taxon>
        <taxon>Sphingobacteriia</taxon>
        <taxon>Sphingobacteriales</taxon>
        <taxon>Sphingobacteriaceae</taxon>
        <taxon>Arcticibacter</taxon>
    </lineage>
</organism>
<dbReference type="Proteomes" id="UP000014174">
    <property type="component" value="Unassembled WGS sequence"/>
</dbReference>
<keyword evidence="2" id="KW-1185">Reference proteome</keyword>
<gene>
    <name evidence="1" type="ORF">ADIARSV_1388</name>
</gene>
<evidence type="ECO:0000313" key="1">
    <source>
        <dbReference type="EMBL" id="EOR95387.1"/>
    </source>
</evidence>
<comment type="caution">
    <text evidence="1">The sequence shown here is derived from an EMBL/GenBank/DDBJ whole genome shotgun (WGS) entry which is preliminary data.</text>
</comment>
<accession>R9GU48</accession>